<dbReference type="CDD" id="cd11030">
    <property type="entry name" value="CYP105-like"/>
    <property type="match status" value="1"/>
</dbReference>
<keyword evidence="5 7" id="KW-0408">Iron</keyword>
<sequence>MSDAISFEEPWARTHQFDPPAIFDALRKERPLAKMVYPDGHVGWIASSYELARKVLSDPGFSHSTEIGHFPVTHRGQVMPNHPKIPGMFIHMDPPDHTRYRRLLTGEFTARRAHRLTARAEAVAAEQIAVMREHGSPADLVANFAKPLSLRVLSELVGLPYSEADRYGHAPTLLHDSDADPQEAAAAMGQAVAFFGEVIERRRKEPEDDLISRLIADGQLTTEELCNIVTLLLFAGYETTESALAVGVFALLHHADQLAALRADPSKLDAAIEELLRYLTVNQYDTYRTALEDIELGGETVKKGDSVTVSLPAANRDPAKFECPAELNIDRETSGHMAFGFGIHQCLGQNLARVELRAGFSALLRAFPDLGLAVGFDEVPLRLKGSVFAVKSLPVSW</sequence>
<keyword evidence="4 7" id="KW-0560">Oxidoreductase</keyword>
<comment type="caution">
    <text evidence="8">The sequence shown here is derived from an EMBL/GenBank/DDBJ whole genome shotgun (WGS) entry which is preliminary data.</text>
</comment>
<proteinExistence type="inferred from homology"/>
<dbReference type="STRING" id="67285.AQI88_40625"/>
<evidence type="ECO:0000256" key="2">
    <source>
        <dbReference type="ARBA" id="ARBA00022617"/>
    </source>
</evidence>
<evidence type="ECO:0000256" key="1">
    <source>
        <dbReference type="ARBA" id="ARBA00010617"/>
    </source>
</evidence>
<dbReference type="Gene3D" id="1.10.630.10">
    <property type="entry name" value="Cytochrome P450"/>
    <property type="match status" value="1"/>
</dbReference>
<dbReference type="EMBL" id="LMWL01000101">
    <property type="protein sequence ID" value="KUM87586.1"/>
    <property type="molecule type" value="Genomic_DNA"/>
</dbReference>
<evidence type="ECO:0000313" key="9">
    <source>
        <dbReference type="Proteomes" id="UP000054241"/>
    </source>
</evidence>
<dbReference type="InterPro" id="IPR017972">
    <property type="entry name" value="Cyt_P450_CS"/>
</dbReference>
<dbReference type="GO" id="GO:0004497">
    <property type="term" value="F:monooxygenase activity"/>
    <property type="evidence" value="ECO:0007669"/>
    <property type="project" value="UniProtKB-KW"/>
</dbReference>
<dbReference type="PANTHER" id="PTHR46696">
    <property type="entry name" value="P450, PUTATIVE (EUROFUNG)-RELATED"/>
    <property type="match status" value="1"/>
</dbReference>
<evidence type="ECO:0000256" key="7">
    <source>
        <dbReference type="RuleBase" id="RU000461"/>
    </source>
</evidence>
<dbReference type="SUPFAM" id="SSF48264">
    <property type="entry name" value="Cytochrome P450"/>
    <property type="match status" value="1"/>
</dbReference>
<organism evidence="8 9">
    <name type="scientific">Streptomyces cellostaticus</name>
    <dbReference type="NCBI Taxonomy" id="67285"/>
    <lineage>
        <taxon>Bacteria</taxon>
        <taxon>Bacillati</taxon>
        <taxon>Actinomycetota</taxon>
        <taxon>Actinomycetes</taxon>
        <taxon>Kitasatosporales</taxon>
        <taxon>Streptomycetaceae</taxon>
        <taxon>Streptomyces</taxon>
    </lineage>
</organism>
<accession>A0A101N6U8</accession>
<dbReference type="PRINTS" id="PR00359">
    <property type="entry name" value="BP450"/>
</dbReference>
<keyword evidence="9" id="KW-1185">Reference proteome</keyword>
<keyword evidence="3 7" id="KW-0479">Metal-binding</keyword>
<dbReference type="PROSITE" id="PS00086">
    <property type="entry name" value="CYTOCHROME_P450"/>
    <property type="match status" value="1"/>
</dbReference>
<dbReference type="GO" id="GO:0005506">
    <property type="term" value="F:iron ion binding"/>
    <property type="evidence" value="ECO:0007669"/>
    <property type="project" value="InterPro"/>
</dbReference>
<dbReference type="PANTHER" id="PTHR46696:SF1">
    <property type="entry name" value="CYTOCHROME P450 YJIB-RELATED"/>
    <property type="match status" value="1"/>
</dbReference>
<dbReference type="InterPro" id="IPR002397">
    <property type="entry name" value="Cyt_P450_B"/>
</dbReference>
<reference evidence="8 9" key="1">
    <citation type="submission" date="2015-10" db="EMBL/GenBank/DDBJ databases">
        <title>Draft genome sequence of Streptomyces cellostaticus DSM 40189, type strain for the species Streptomyces cellostaticus.</title>
        <authorList>
            <person name="Ruckert C."/>
            <person name="Winkler A."/>
            <person name="Kalinowski J."/>
            <person name="Kampfer P."/>
            <person name="Glaeser S."/>
        </authorList>
    </citation>
    <scope>NUCLEOTIDE SEQUENCE [LARGE SCALE GENOMIC DNA]</scope>
    <source>
        <strain evidence="8 9">DSM 40189</strain>
    </source>
</reference>
<dbReference type="PRINTS" id="PR00385">
    <property type="entry name" value="P450"/>
</dbReference>
<dbReference type="Pfam" id="PF00067">
    <property type="entry name" value="p450"/>
    <property type="match status" value="1"/>
</dbReference>
<dbReference type="RefSeq" id="WP_067010622.1">
    <property type="nucleotide sequence ID" value="NZ_BNDU01000009.1"/>
</dbReference>
<dbReference type="AlphaFoldDB" id="A0A101N6U8"/>
<dbReference type="FunFam" id="1.10.630.10:FF:000018">
    <property type="entry name" value="Cytochrome P450 monooxygenase"/>
    <property type="match status" value="1"/>
</dbReference>
<protein>
    <submittedName>
        <fullName evidence="8">Cytochrome</fullName>
    </submittedName>
</protein>
<dbReference type="GO" id="GO:0020037">
    <property type="term" value="F:heme binding"/>
    <property type="evidence" value="ECO:0007669"/>
    <property type="project" value="InterPro"/>
</dbReference>
<keyword evidence="2 7" id="KW-0349">Heme</keyword>
<gene>
    <name evidence="8" type="ORF">AQI88_40625</name>
</gene>
<keyword evidence="6 7" id="KW-0503">Monooxygenase</keyword>
<dbReference type="OrthoDB" id="3664945at2"/>
<dbReference type="InterPro" id="IPR001128">
    <property type="entry name" value="Cyt_P450"/>
</dbReference>
<comment type="similarity">
    <text evidence="1 7">Belongs to the cytochrome P450 family.</text>
</comment>
<dbReference type="InterPro" id="IPR036396">
    <property type="entry name" value="Cyt_P450_sf"/>
</dbReference>
<evidence type="ECO:0000256" key="5">
    <source>
        <dbReference type="ARBA" id="ARBA00023004"/>
    </source>
</evidence>
<evidence type="ECO:0000256" key="3">
    <source>
        <dbReference type="ARBA" id="ARBA00022723"/>
    </source>
</evidence>
<dbReference type="Proteomes" id="UP000054241">
    <property type="component" value="Unassembled WGS sequence"/>
</dbReference>
<evidence type="ECO:0000256" key="4">
    <source>
        <dbReference type="ARBA" id="ARBA00023002"/>
    </source>
</evidence>
<dbReference type="GO" id="GO:0016705">
    <property type="term" value="F:oxidoreductase activity, acting on paired donors, with incorporation or reduction of molecular oxygen"/>
    <property type="evidence" value="ECO:0007669"/>
    <property type="project" value="InterPro"/>
</dbReference>
<evidence type="ECO:0000313" key="8">
    <source>
        <dbReference type="EMBL" id="KUM87586.1"/>
    </source>
</evidence>
<evidence type="ECO:0000256" key="6">
    <source>
        <dbReference type="ARBA" id="ARBA00023033"/>
    </source>
</evidence>
<name>A0A101N6U8_9ACTN</name>